<evidence type="ECO:0000256" key="1">
    <source>
        <dbReference type="SAM" id="Coils"/>
    </source>
</evidence>
<protein>
    <submittedName>
        <fullName evidence="2">Uncharacterized protein</fullName>
    </submittedName>
</protein>
<dbReference type="AlphaFoldDB" id="A0A550CUN7"/>
<dbReference type="EMBL" id="VDMD01000002">
    <property type="protein sequence ID" value="TRM68498.1"/>
    <property type="molecule type" value="Genomic_DNA"/>
</dbReference>
<proteinExistence type="predicted"/>
<evidence type="ECO:0000313" key="2">
    <source>
        <dbReference type="EMBL" id="TRM68498.1"/>
    </source>
</evidence>
<gene>
    <name evidence="2" type="ORF">BD626DRAFT_565331</name>
</gene>
<feature type="coiled-coil region" evidence="1">
    <location>
        <begin position="478"/>
        <end position="526"/>
    </location>
</feature>
<keyword evidence="3" id="KW-1185">Reference proteome</keyword>
<sequence length="564" mass="62512">MRPQYYNIMQQPQRPVLDVPLTSTRRPYSEEECRPFLNTFDGTETPYYLWQDEFHGKVASLTNATYQIEKAVLERRMLDLCHKWAVFDYVTWAHFLGCGNAPPQPALLTHPAAHAHAEHTRTMCGFFGLFWSMYCHQREEKLVGSPAWAKAVADVRAWTWQVDGGAAGGPGKVARSGRQHNQMNMRDARPDLYGAAPAQTRSNKLMHSPPAVTISVCATYFQVRHSLIVAAMTNEYHKVMFNVALSLDCVFSHLLSLPGHEGRFRSLAALFLPPLQASDHVHLIKDPVSLGGALAQTLSIPPIQHASMQAVPGGFQPYVAPHPMQYLGQPPVNHMQANGQSTFFANMPTQPWLSTTQNGPNNFASRQGFMQQRANNASLPGFGPIPASVVASTKAAPGQLLAMTSQSQPQSTSVSTLALQRNQQELMSPLQGLEGMRSVVDVPSFQAQTQGALQKNAGVQPQNGFLSKRQQEIQAMAVRQQQEAARRLQDSAARMLAEEQEAARRRMEAQRRAQAAERLAREHERAQLIARHVEFLIAQCQTWFGDGVEASLQAINAYAYASVL</sequence>
<comment type="caution">
    <text evidence="2">The sequence shown here is derived from an EMBL/GenBank/DDBJ whole genome shotgun (WGS) entry which is preliminary data.</text>
</comment>
<accession>A0A550CUN7</accession>
<dbReference type="OrthoDB" id="2941881at2759"/>
<keyword evidence="1" id="KW-0175">Coiled coil</keyword>
<name>A0A550CUN7_9AGAR</name>
<evidence type="ECO:0000313" key="3">
    <source>
        <dbReference type="Proteomes" id="UP000320762"/>
    </source>
</evidence>
<dbReference type="Proteomes" id="UP000320762">
    <property type="component" value="Unassembled WGS sequence"/>
</dbReference>
<organism evidence="2 3">
    <name type="scientific">Schizophyllum amplum</name>
    <dbReference type="NCBI Taxonomy" id="97359"/>
    <lineage>
        <taxon>Eukaryota</taxon>
        <taxon>Fungi</taxon>
        <taxon>Dikarya</taxon>
        <taxon>Basidiomycota</taxon>
        <taxon>Agaricomycotina</taxon>
        <taxon>Agaricomycetes</taxon>
        <taxon>Agaricomycetidae</taxon>
        <taxon>Agaricales</taxon>
        <taxon>Schizophyllaceae</taxon>
        <taxon>Schizophyllum</taxon>
    </lineage>
</organism>
<reference evidence="2 3" key="1">
    <citation type="journal article" date="2019" name="New Phytol.">
        <title>Comparative genomics reveals unique wood-decay strategies and fruiting body development in the Schizophyllaceae.</title>
        <authorList>
            <person name="Almasi E."/>
            <person name="Sahu N."/>
            <person name="Krizsan K."/>
            <person name="Balint B."/>
            <person name="Kovacs G.M."/>
            <person name="Kiss B."/>
            <person name="Cseklye J."/>
            <person name="Drula E."/>
            <person name="Henrissat B."/>
            <person name="Nagy I."/>
            <person name="Chovatia M."/>
            <person name="Adam C."/>
            <person name="LaButti K."/>
            <person name="Lipzen A."/>
            <person name="Riley R."/>
            <person name="Grigoriev I.V."/>
            <person name="Nagy L.G."/>
        </authorList>
    </citation>
    <scope>NUCLEOTIDE SEQUENCE [LARGE SCALE GENOMIC DNA]</scope>
    <source>
        <strain evidence="2 3">NL-1724</strain>
    </source>
</reference>